<keyword evidence="16" id="KW-1185">Reference proteome</keyword>
<keyword evidence="3 11" id="KW-0894">Sodium channel</keyword>
<dbReference type="STRING" id="283909.R7UP09"/>
<dbReference type="InterPro" id="IPR001873">
    <property type="entry name" value="ENaC"/>
</dbReference>
<dbReference type="HOGENOM" id="CLU_020415_3_1_1"/>
<dbReference type="GO" id="GO:0015280">
    <property type="term" value="F:ligand-gated sodium channel activity"/>
    <property type="evidence" value="ECO:0007669"/>
    <property type="project" value="TreeGrafter"/>
</dbReference>
<keyword evidence="10 11" id="KW-0407">Ion channel</keyword>
<gene>
    <name evidence="14" type="ORF">CAPTEDRAFT_220088</name>
</gene>
<evidence type="ECO:0000256" key="9">
    <source>
        <dbReference type="ARBA" id="ARBA00023201"/>
    </source>
</evidence>
<evidence type="ECO:0000256" key="3">
    <source>
        <dbReference type="ARBA" id="ARBA00022461"/>
    </source>
</evidence>
<evidence type="ECO:0000313" key="14">
    <source>
        <dbReference type="EMBL" id="ELU08269.1"/>
    </source>
</evidence>
<organism evidence="14">
    <name type="scientific">Capitella teleta</name>
    <name type="common">Polychaete worm</name>
    <dbReference type="NCBI Taxonomy" id="283909"/>
    <lineage>
        <taxon>Eukaryota</taxon>
        <taxon>Metazoa</taxon>
        <taxon>Spiralia</taxon>
        <taxon>Lophotrochozoa</taxon>
        <taxon>Annelida</taxon>
        <taxon>Polychaeta</taxon>
        <taxon>Sedentaria</taxon>
        <taxon>Scolecida</taxon>
        <taxon>Capitellidae</taxon>
        <taxon>Capitella</taxon>
    </lineage>
</organism>
<sequence length="647" mass="72166">MDSSDVLWDHRIQNGFRNHGYGGYLSSSGRYDTPYSVYNTNKPRQPPSLEEEEEATRTLDDDDPKTYRGLVIQFAQSTSLQGVFFIERASHWWSRGLWILIVLTAIGVGTFQSITILQNYLSYGTSTSISISYDYLDFPSITLCNLNPIRYSMLSLADPRMSQLIEDLTPDTDYGGQPGPPSGGGGDIGGGGGGTGGDGGGTGAGPNRRRRALIQNEPMVDEGYQAKNDQKKKANSAPSDDFGASGNQSAHTIATDYFTYLMTLSNMTTRMEIGHGLDTMVLACTYAGYKCSTANFSGGMDDTFGNCYTFNSPDKRNSSLRSRKSGINNGLELVLYVQNNEYLSGYTGGQGMRIALHPFNTLSFPNAAGISIATGSETFVGARYVEITRQSHPYGVCNDDGSFSKSYDEKYNQESCLNTCMDRSILTRCGCYNQETISNYPRGTNGRYPNCYITDAMEACALQVVAEDSAGNLSCNCEPACETGEYQLEISSNVWPDVAYWFSLVDLVCDIDEDSCAYLKENDADKLNILRNNFLKLRVYFRSLNYQTIAEQPSYEFDEFMSDFGGTLGLYVGASFMTAVELLEFCAMTCRLYYRKTRGEKPEQLKTKRNNAKKDRRLKRIPHFNDDPRYWHNSRLNRPPMENVDKR</sequence>
<reference evidence="16" key="1">
    <citation type="submission" date="2012-12" db="EMBL/GenBank/DDBJ databases">
        <authorList>
            <person name="Hellsten U."/>
            <person name="Grimwood J."/>
            <person name="Chapman J.A."/>
            <person name="Shapiro H."/>
            <person name="Aerts A."/>
            <person name="Otillar R.P."/>
            <person name="Terry A.Y."/>
            <person name="Boore J.L."/>
            <person name="Simakov O."/>
            <person name="Marletaz F."/>
            <person name="Cho S.-J."/>
            <person name="Edsinger-Gonzales E."/>
            <person name="Havlak P."/>
            <person name="Kuo D.-H."/>
            <person name="Larsson T."/>
            <person name="Lv J."/>
            <person name="Arendt D."/>
            <person name="Savage R."/>
            <person name="Osoegawa K."/>
            <person name="de Jong P."/>
            <person name="Lindberg D.R."/>
            <person name="Seaver E.C."/>
            <person name="Weisblat D.A."/>
            <person name="Putnam N.H."/>
            <person name="Grigoriev I.V."/>
            <person name="Rokhsar D.S."/>
        </authorList>
    </citation>
    <scope>NUCLEOTIDE SEQUENCE</scope>
    <source>
        <strain evidence="16">I ESC-2004</strain>
    </source>
</reference>
<evidence type="ECO:0000256" key="5">
    <source>
        <dbReference type="ARBA" id="ARBA00022989"/>
    </source>
</evidence>
<dbReference type="EMBL" id="KB299181">
    <property type="protein sequence ID" value="ELU08269.1"/>
    <property type="molecule type" value="Genomic_DNA"/>
</dbReference>
<comment type="similarity">
    <text evidence="11">Belongs to the amiloride-sensitive sodium channel (TC 1.A.6) family.</text>
</comment>
<dbReference type="OMA" id="GMPPDYR"/>
<keyword evidence="9 11" id="KW-0739">Sodium transport</keyword>
<feature type="compositionally biased region" description="Basic residues" evidence="12">
    <location>
        <begin position="607"/>
        <end position="622"/>
    </location>
</feature>
<evidence type="ECO:0000256" key="10">
    <source>
        <dbReference type="ARBA" id="ARBA00023303"/>
    </source>
</evidence>
<dbReference type="Pfam" id="PF00858">
    <property type="entry name" value="ASC"/>
    <property type="match status" value="2"/>
</dbReference>
<evidence type="ECO:0000313" key="16">
    <source>
        <dbReference type="Proteomes" id="UP000014760"/>
    </source>
</evidence>
<evidence type="ECO:0000313" key="15">
    <source>
        <dbReference type="EnsemblMetazoa" id="CapteP220088"/>
    </source>
</evidence>
<evidence type="ECO:0000256" key="6">
    <source>
        <dbReference type="ARBA" id="ARBA00023053"/>
    </source>
</evidence>
<dbReference type="PANTHER" id="PTHR11690:SF248">
    <property type="entry name" value="PICKPOCKET 17, ISOFORM A"/>
    <property type="match status" value="1"/>
</dbReference>
<accession>R7UP09</accession>
<keyword evidence="6" id="KW-0915">Sodium</keyword>
<proteinExistence type="inferred from homology"/>
<dbReference type="AlphaFoldDB" id="R7UP09"/>
<feature type="compositionally biased region" description="Gly residues" evidence="12">
    <location>
        <begin position="182"/>
        <end position="204"/>
    </location>
</feature>
<feature type="region of interest" description="Disordered" evidence="12">
    <location>
        <begin position="602"/>
        <end position="647"/>
    </location>
</feature>
<dbReference type="EMBL" id="AMQN01006810">
    <property type="status" value="NOT_ANNOTATED_CDS"/>
    <property type="molecule type" value="Genomic_DNA"/>
</dbReference>
<evidence type="ECO:0000256" key="7">
    <source>
        <dbReference type="ARBA" id="ARBA00023065"/>
    </source>
</evidence>
<dbReference type="Proteomes" id="UP000014760">
    <property type="component" value="Unassembled WGS sequence"/>
</dbReference>
<feature type="region of interest" description="Disordered" evidence="12">
    <location>
        <begin position="167"/>
        <end position="208"/>
    </location>
</feature>
<dbReference type="PANTHER" id="PTHR11690">
    <property type="entry name" value="AMILORIDE-SENSITIVE SODIUM CHANNEL-RELATED"/>
    <property type="match status" value="1"/>
</dbReference>
<keyword evidence="2 11" id="KW-0813">Transport</keyword>
<keyword evidence="8 13" id="KW-0472">Membrane</keyword>
<keyword evidence="4 11" id="KW-0812">Transmembrane</keyword>
<reference evidence="14 16" key="2">
    <citation type="journal article" date="2013" name="Nature">
        <title>Insights into bilaterian evolution from three spiralian genomes.</title>
        <authorList>
            <person name="Simakov O."/>
            <person name="Marletaz F."/>
            <person name="Cho S.J."/>
            <person name="Edsinger-Gonzales E."/>
            <person name="Havlak P."/>
            <person name="Hellsten U."/>
            <person name="Kuo D.H."/>
            <person name="Larsson T."/>
            <person name="Lv J."/>
            <person name="Arendt D."/>
            <person name="Savage R."/>
            <person name="Osoegawa K."/>
            <person name="de Jong P."/>
            <person name="Grimwood J."/>
            <person name="Chapman J.A."/>
            <person name="Shapiro H."/>
            <person name="Aerts A."/>
            <person name="Otillar R.P."/>
            <person name="Terry A.Y."/>
            <person name="Boore J.L."/>
            <person name="Grigoriev I.V."/>
            <person name="Lindberg D.R."/>
            <person name="Seaver E.C."/>
            <person name="Weisblat D.A."/>
            <person name="Putnam N.H."/>
            <person name="Rokhsar D.S."/>
        </authorList>
    </citation>
    <scope>NUCLEOTIDE SEQUENCE</scope>
    <source>
        <strain evidence="14 16">I ESC-2004</strain>
    </source>
</reference>
<feature type="transmembrane region" description="Helical" evidence="13">
    <location>
        <begin position="97"/>
        <end position="121"/>
    </location>
</feature>
<dbReference type="Gene3D" id="1.10.287.770">
    <property type="entry name" value="YojJ-like"/>
    <property type="match status" value="1"/>
</dbReference>
<feature type="region of interest" description="Disordered" evidence="12">
    <location>
        <begin position="38"/>
        <end position="62"/>
    </location>
</feature>
<comment type="subcellular location">
    <subcellularLocation>
        <location evidence="1">Membrane</location>
        <topology evidence="1">Multi-pass membrane protein</topology>
    </subcellularLocation>
</comment>
<evidence type="ECO:0000256" key="13">
    <source>
        <dbReference type="SAM" id="Phobius"/>
    </source>
</evidence>
<dbReference type="OrthoDB" id="6021021at2759"/>
<evidence type="ECO:0000256" key="11">
    <source>
        <dbReference type="RuleBase" id="RU000679"/>
    </source>
</evidence>
<evidence type="ECO:0000256" key="2">
    <source>
        <dbReference type="ARBA" id="ARBA00022448"/>
    </source>
</evidence>
<feature type="region of interest" description="Disordered" evidence="12">
    <location>
        <begin position="227"/>
        <end position="247"/>
    </location>
</feature>
<evidence type="ECO:0000256" key="8">
    <source>
        <dbReference type="ARBA" id="ARBA00023136"/>
    </source>
</evidence>
<name>R7UP09_CAPTE</name>
<protein>
    <submittedName>
        <fullName evidence="14 15">Uncharacterized protein</fullName>
    </submittedName>
</protein>
<dbReference type="PRINTS" id="PR01078">
    <property type="entry name" value="AMINACHANNEL"/>
</dbReference>
<keyword evidence="7 11" id="KW-0406">Ion transport</keyword>
<dbReference type="EnsemblMetazoa" id="CapteT220088">
    <property type="protein sequence ID" value="CapteP220088"/>
    <property type="gene ID" value="CapteG220088"/>
</dbReference>
<reference evidence="15" key="3">
    <citation type="submission" date="2015-06" db="UniProtKB">
        <authorList>
            <consortium name="EnsemblMetazoa"/>
        </authorList>
    </citation>
    <scope>IDENTIFICATION</scope>
</reference>
<evidence type="ECO:0000256" key="4">
    <source>
        <dbReference type="ARBA" id="ARBA00022692"/>
    </source>
</evidence>
<evidence type="ECO:0000256" key="1">
    <source>
        <dbReference type="ARBA" id="ARBA00004141"/>
    </source>
</evidence>
<dbReference type="Gene3D" id="2.60.470.10">
    <property type="entry name" value="Acid-sensing ion channels like domains"/>
    <property type="match status" value="1"/>
</dbReference>
<evidence type="ECO:0000256" key="12">
    <source>
        <dbReference type="SAM" id="MobiDB-lite"/>
    </source>
</evidence>
<dbReference type="GO" id="GO:0005886">
    <property type="term" value="C:plasma membrane"/>
    <property type="evidence" value="ECO:0007669"/>
    <property type="project" value="TreeGrafter"/>
</dbReference>
<keyword evidence="5 13" id="KW-1133">Transmembrane helix</keyword>